<organism evidence="1 2">
    <name type="scientific">Caldicellulosiruptor morganii</name>
    <dbReference type="NCBI Taxonomy" id="1387555"/>
    <lineage>
        <taxon>Bacteria</taxon>
        <taxon>Bacillati</taxon>
        <taxon>Bacillota</taxon>
        <taxon>Bacillota incertae sedis</taxon>
        <taxon>Caldicellulosiruptorales</taxon>
        <taxon>Caldicellulosiruptoraceae</taxon>
        <taxon>Caldicellulosiruptor</taxon>
    </lineage>
</organism>
<dbReference type="InterPro" id="IPR013420">
    <property type="entry name" value="CRISPR-assoc_prot_Cas8b/Csh1_C"/>
</dbReference>
<evidence type="ECO:0000313" key="2">
    <source>
        <dbReference type="Proteomes" id="UP001164909"/>
    </source>
</evidence>
<sequence length="644" mass="73592">MIEAVAELGKFVVEGKSKTSSKTCDDNFTNTISSFLTPVESDRVLLICLEQKHLVFEYCGVEPQNPLESKAQFYLFSEGAKGGGTNLSPACILPKPKTKRDMTPEEIKQAIRENVENVFEKKVENWFSNKALPLAKKLSKQGDISDKDALFIQSISRAIENNREKIINHVTEHIFSEFEKLKSNILLTFSFDGKYIGEYEIFKRFLLELVKEKAGKSSSQNKTCSICKQKRENVSGTVNVFKFYTIDKPGFIKGGFSPQNAWKNFPVCSSCQQNLLEGRKYLEKNLKFNFYNYGQNKITYLLVPKPLFGRKEAYEELLDILTKTQKEIDSGKKLERLTNDEKEILEILSEQEDFISVTFLFMVPQQGAERIVLMIEDVFPSHLKKIFNAKRQTEKKHRKLSGEDETFTFDKIRYFFSKSNRLKKGTDLDSYFLEITESIFKKKPIDFHFLLHHFCRKLQDSFATDNFSELYRSCNYAMQVLEFLNNLEILKLKGDECGMSVGTPFDEILNEFPVASEKSAVKGIILTGALCDMLLRIQAAGLNKAPGKMPPFAKNLKGLRLKQSDIIALLPKIQNKLMEYSAFGKAKKLVAATASELLLRAPEDWKLSSDEVSFYFACGMNLGQKIKELAKKLTNDSEEQETEE</sequence>
<evidence type="ECO:0000313" key="1">
    <source>
        <dbReference type="EMBL" id="WAM33900.1"/>
    </source>
</evidence>
<name>A0ABY7BQ50_9FIRM</name>
<accession>A0ABY7BQ50</accession>
<dbReference type="NCBIfam" id="TIGR02591">
    <property type="entry name" value="cas_Csh1"/>
    <property type="match status" value="1"/>
</dbReference>
<proteinExistence type="predicted"/>
<dbReference type="InterPro" id="IPR013389">
    <property type="entry name" value="CRISPR-assoc_prot_Cas8b"/>
</dbReference>
<dbReference type="Pfam" id="PF09484">
    <property type="entry name" value="Cas_TM1802"/>
    <property type="match status" value="1"/>
</dbReference>
<dbReference type="RefSeq" id="WP_045168591.1">
    <property type="nucleotide sequence ID" value="NZ_CP113865.1"/>
</dbReference>
<dbReference type="EMBL" id="CP113865">
    <property type="protein sequence ID" value="WAM33900.1"/>
    <property type="molecule type" value="Genomic_DNA"/>
</dbReference>
<gene>
    <name evidence="1" type="ORF">OTK00_000040</name>
</gene>
<dbReference type="NCBIfam" id="TIGR02556">
    <property type="entry name" value="cas_TM1802"/>
    <property type="match status" value="1"/>
</dbReference>
<reference evidence="1" key="1">
    <citation type="submission" date="2022-12" db="EMBL/GenBank/DDBJ databases">
        <authorList>
            <person name="Bing R.G."/>
            <person name="Willard D.J."/>
            <person name="Manesh M.J.H."/>
            <person name="Laemthong T."/>
            <person name="Crosby J.R."/>
            <person name="Kelly R.M."/>
        </authorList>
    </citation>
    <scope>NUCLEOTIDE SEQUENCE</scope>
    <source>
        <strain evidence="1">DSM 8990</strain>
    </source>
</reference>
<protein>
    <submittedName>
        <fullName evidence="1">TIGR02556 family CRISPR-associated protein</fullName>
    </submittedName>
</protein>
<keyword evidence="2" id="KW-1185">Reference proteome</keyword>
<dbReference type="Proteomes" id="UP001164909">
    <property type="component" value="Chromosome"/>
</dbReference>